<feature type="compositionally biased region" description="Polar residues" evidence="1">
    <location>
        <begin position="310"/>
        <end position="322"/>
    </location>
</feature>
<feature type="compositionally biased region" description="Basic and acidic residues" evidence="1">
    <location>
        <begin position="99"/>
        <end position="134"/>
    </location>
</feature>
<evidence type="ECO:0000313" key="3">
    <source>
        <dbReference type="Proteomes" id="UP000070444"/>
    </source>
</evidence>
<feature type="compositionally biased region" description="Acidic residues" evidence="1">
    <location>
        <begin position="54"/>
        <end position="65"/>
    </location>
</feature>
<feature type="compositionally biased region" description="Basic and acidic residues" evidence="1">
    <location>
        <begin position="281"/>
        <end position="291"/>
    </location>
</feature>
<reference evidence="2 3" key="1">
    <citation type="journal article" date="2015" name="Genome Biol. Evol.">
        <title>Phylogenomic analyses indicate that early fungi evolved digesting cell walls of algal ancestors of land plants.</title>
        <authorList>
            <person name="Chang Y."/>
            <person name="Wang S."/>
            <person name="Sekimoto S."/>
            <person name="Aerts A.L."/>
            <person name="Choi C."/>
            <person name="Clum A."/>
            <person name="LaButti K.M."/>
            <person name="Lindquist E.A."/>
            <person name="Yee Ngan C."/>
            <person name="Ohm R.A."/>
            <person name="Salamov A.A."/>
            <person name="Grigoriev I.V."/>
            <person name="Spatafora J.W."/>
            <person name="Berbee M.L."/>
        </authorList>
    </citation>
    <scope>NUCLEOTIDE SEQUENCE [LARGE SCALE GENOMIC DNA]</scope>
    <source>
        <strain evidence="2 3">NRRL 28638</strain>
    </source>
</reference>
<accession>A0A137PA38</accession>
<gene>
    <name evidence="2" type="ORF">CONCODRAFT_143561</name>
</gene>
<dbReference type="STRING" id="796925.A0A137PA38"/>
<keyword evidence="3" id="KW-1185">Reference proteome</keyword>
<proteinExistence type="predicted"/>
<organism evidence="2 3">
    <name type="scientific">Conidiobolus coronatus (strain ATCC 28846 / CBS 209.66 / NRRL 28638)</name>
    <name type="common">Delacroixia coronata</name>
    <dbReference type="NCBI Taxonomy" id="796925"/>
    <lineage>
        <taxon>Eukaryota</taxon>
        <taxon>Fungi</taxon>
        <taxon>Fungi incertae sedis</taxon>
        <taxon>Zoopagomycota</taxon>
        <taxon>Entomophthoromycotina</taxon>
        <taxon>Entomophthoromycetes</taxon>
        <taxon>Entomophthorales</taxon>
        <taxon>Ancylistaceae</taxon>
        <taxon>Conidiobolus</taxon>
    </lineage>
</organism>
<name>A0A137PA38_CONC2</name>
<feature type="region of interest" description="Disordered" evidence="1">
    <location>
        <begin position="51"/>
        <end position="322"/>
    </location>
</feature>
<dbReference type="AlphaFoldDB" id="A0A137PA38"/>
<evidence type="ECO:0000313" key="2">
    <source>
        <dbReference type="EMBL" id="KXN71832.1"/>
    </source>
</evidence>
<evidence type="ECO:0000256" key="1">
    <source>
        <dbReference type="SAM" id="MobiDB-lite"/>
    </source>
</evidence>
<feature type="compositionally biased region" description="Polar residues" evidence="1">
    <location>
        <begin position="149"/>
        <end position="165"/>
    </location>
</feature>
<protein>
    <submittedName>
        <fullName evidence="2">Uncharacterized protein</fullName>
    </submittedName>
</protein>
<feature type="compositionally biased region" description="Basic and acidic residues" evidence="1">
    <location>
        <begin position="199"/>
        <end position="274"/>
    </location>
</feature>
<dbReference type="Proteomes" id="UP000070444">
    <property type="component" value="Unassembled WGS sequence"/>
</dbReference>
<sequence length="322" mass="37691">MSKPSLLELWDHCQTSLKFYKELDQLEREQNIEMGSKKTWDLYVAKMRKKLVEEASDSSASEDDSQSNKRYKSSREDRKLNQSPVSDAKPRKSHANTGSDERESFDRSGKSLPPKIEKNNSENARRSRSKERSISRSRRQISPAHAAESQGSYSKRSSVNHSPVRSSVVERTRDGGASHSRNHSPERRHGSTRNSSRNRSPEKEHRRDRDAERSRAKERSGTTTRDRSRDRDRSKDRYERYSRPDSARERDREKGRGERERERDRDNGRERERSNTYNSTKDSDRSKDKRGSYKPSDYYDGAAGRRNTEYRSSTSNSNQRYR</sequence>
<dbReference type="EMBL" id="KQ964466">
    <property type="protein sequence ID" value="KXN71832.1"/>
    <property type="molecule type" value="Genomic_DNA"/>
</dbReference>